<dbReference type="EMBL" id="KQ947408">
    <property type="protein sequence ID" value="KUJ20987.1"/>
    <property type="molecule type" value="Genomic_DNA"/>
</dbReference>
<dbReference type="AlphaFoldDB" id="A0A194XMI7"/>
<protein>
    <submittedName>
        <fullName evidence="1">DUF899-domain-containing protein</fullName>
    </submittedName>
</protein>
<dbReference type="SUPFAM" id="SSF52833">
    <property type="entry name" value="Thioredoxin-like"/>
    <property type="match status" value="1"/>
</dbReference>
<evidence type="ECO:0000313" key="1">
    <source>
        <dbReference type="EMBL" id="KUJ20987.1"/>
    </source>
</evidence>
<proteinExistence type="predicted"/>
<dbReference type="InterPro" id="IPR036249">
    <property type="entry name" value="Thioredoxin-like_sf"/>
</dbReference>
<dbReference type="Pfam" id="PF05988">
    <property type="entry name" value="DUF899"/>
    <property type="match status" value="1"/>
</dbReference>
<organism evidence="1 2">
    <name type="scientific">Mollisia scopiformis</name>
    <name type="common">Conifer needle endophyte fungus</name>
    <name type="synonym">Phialocephala scopiformis</name>
    <dbReference type="NCBI Taxonomy" id="149040"/>
    <lineage>
        <taxon>Eukaryota</taxon>
        <taxon>Fungi</taxon>
        <taxon>Dikarya</taxon>
        <taxon>Ascomycota</taxon>
        <taxon>Pezizomycotina</taxon>
        <taxon>Leotiomycetes</taxon>
        <taxon>Helotiales</taxon>
        <taxon>Mollisiaceae</taxon>
        <taxon>Mollisia</taxon>
    </lineage>
</organism>
<dbReference type="OrthoDB" id="3503208at2759"/>
<reference evidence="1 2" key="1">
    <citation type="submission" date="2015-10" db="EMBL/GenBank/DDBJ databases">
        <title>Full genome of DAOMC 229536 Phialocephala scopiformis, a fungal endophyte of spruce producing the potent anti-insectan compound rugulosin.</title>
        <authorList>
            <consortium name="DOE Joint Genome Institute"/>
            <person name="Walker A.K."/>
            <person name="Frasz S.L."/>
            <person name="Seifert K.A."/>
            <person name="Miller J.D."/>
            <person name="Mondo S.J."/>
            <person name="Labutti K."/>
            <person name="Lipzen A."/>
            <person name="Dockter R."/>
            <person name="Kennedy M."/>
            <person name="Grigoriev I.V."/>
            <person name="Spatafora J.W."/>
        </authorList>
    </citation>
    <scope>NUCLEOTIDE SEQUENCE [LARGE SCALE GENOMIC DNA]</scope>
    <source>
        <strain evidence="1 2">CBS 120377</strain>
    </source>
</reference>
<name>A0A194XMI7_MOLSC</name>
<dbReference type="InParanoid" id="A0A194XMI7"/>
<accession>A0A194XMI7</accession>
<dbReference type="InterPro" id="IPR010296">
    <property type="entry name" value="DUF899_thioredox"/>
</dbReference>
<sequence length="235" mass="26568">MPGKIVSPEEWLTARKDLLEKEKAATKASDQFTTAFKGFPMVKLAKQYTFDGPNGKITLPDLFEGRKQLIVYHFMLGPDDAAGCEGCSFLTDNLPSSLAHLHARNTSLVLISRAPLEKIESFKKRMGWNFPWYSSSESDFNYDFHATLDGSNSSTQYNFKESAPDVKGERPGMSIFYKEGAELYHSYSAYSRGLDHLLVTYRLLDLTPLGRQDKEVGGWKLHDEYTEEEKKEGAV</sequence>
<dbReference type="RefSeq" id="XP_018075342.1">
    <property type="nucleotide sequence ID" value="XM_018212843.1"/>
</dbReference>
<dbReference type="GeneID" id="28822569"/>
<dbReference type="Gene3D" id="3.40.30.10">
    <property type="entry name" value="Glutaredoxin"/>
    <property type="match status" value="1"/>
</dbReference>
<dbReference type="Proteomes" id="UP000070700">
    <property type="component" value="Unassembled WGS sequence"/>
</dbReference>
<keyword evidence="2" id="KW-1185">Reference proteome</keyword>
<gene>
    <name evidence="1" type="ORF">LY89DRAFT_665457</name>
</gene>
<dbReference type="KEGG" id="psco:LY89DRAFT_665457"/>
<evidence type="ECO:0000313" key="2">
    <source>
        <dbReference type="Proteomes" id="UP000070700"/>
    </source>
</evidence>